<name>A0ABC8LBG9_ERUVS</name>
<evidence type="ECO:0000313" key="3">
    <source>
        <dbReference type="Proteomes" id="UP001642260"/>
    </source>
</evidence>
<feature type="compositionally biased region" description="Polar residues" evidence="1">
    <location>
        <begin position="1"/>
        <end position="21"/>
    </location>
</feature>
<feature type="region of interest" description="Disordered" evidence="1">
    <location>
        <begin position="236"/>
        <end position="255"/>
    </location>
</feature>
<feature type="region of interest" description="Disordered" evidence="1">
    <location>
        <begin position="144"/>
        <end position="176"/>
    </location>
</feature>
<feature type="compositionally biased region" description="Low complexity" evidence="1">
    <location>
        <begin position="47"/>
        <end position="69"/>
    </location>
</feature>
<accession>A0ABC8LBG9</accession>
<proteinExistence type="predicted"/>
<reference evidence="2 3" key="1">
    <citation type="submission" date="2022-03" db="EMBL/GenBank/DDBJ databases">
        <authorList>
            <person name="Macdonald S."/>
            <person name="Ahmed S."/>
            <person name="Newling K."/>
        </authorList>
    </citation>
    <scope>NUCLEOTIDE SEQUENCE [LARGE SCALE GENOMIC DNA]</scope>
</reference>
<organism evidence="2 3">
    <name type="scientific">Eruca vesicaria subsp. sativa</name>
    <name type="common">Garden rocket</name>
    <name type="synonym">Eruca sativa</name>
    <dbReference type="NCBI Taxonomy" id="29727"/>
    <lineage>
        <taxon>Eukaryota</taxon>
        <taxon>Viridiplantae</taxon>
        <taxon>Streptophyta</taxon>
        <taxon>Embryophyta</taxon>
        <taxon>Tracheophyta</taxon>
        <taxon>Spermatophyta</taxon>
        <taxon>Magnoliopsida</taxon>
        <taxon>eudicotyledons</taxon>
        <taxon>Gunneridae</taxon>
        <taxon>Pentapetalae</taxon>
        <taxon>rosids</taxon>
        <taxon>malvids</taxon>
        <taxon>Brassicales</taxon>
        <taxon>Brassicaceae</taxon>
        <taxon>Brassiceae</taxon>
        <taxon>Eruca</taxon>
    </lineage>
</organism>
<feature type="compositionally biased region" description="Basic and acidic residues" evidence="1">
    <location>
        <begin position="236"/>
        <end position="245"/>
    </location>
</feature>
<keyword evidence="3" id="KW-1185">Reference proteome</keyword>
<gene>
    <name evidence="2" type="ORF">ERUC_LOCUS33352</name>
</gene>
<evidence type="ECO:0000256" key="1">
    <source>
        <dbReference type="SAM" id="MobiDB-lite"/>
    </source>
</evidence>
<dbReference type="Proteomes" id="UP001642260">
    <property type="component" value="Unassembled WGS sequence"/>
</dbReference>
<comment type="caution">
    <text evidence="2">The sequence shown here is derived from an EMBL/GenBank/DDBJ whole genome shotgun (WGS) entry which is preliminary data.</text>
</comment>
<evidence type="ECO:0000313" key="2">
    <source>
        <dbReference type="EMBL" id="CAH8380869.1"/>
    </source>
</evidence>
<sequence>MTLTLNMADTLTNTSQETDYTYNHPDEDNLSLSLLRINSFDRRRANSSPPQFQSHGSFSSSSTAAAATSPVKRPSPEQKESEEEEPPRRKKLFRSPPPPESKEDEEEEMMSNRLGYKKVPLPNDFDPNRIRSSRVYNRSLSDRFASSCGDRETAPSGNVVASLPPRPRKPVFRRSVSDLTPAAPSMAFLGSSSSREANLANQENFDANKMLYVIKDGVRELDQWCNKLLHYSEAVKQDDTPKEEVESAEEEEEKERKCKEGVKVDRVGEAFVVEINCPCGRNYRTLFSGRDCYYKLL</sequence>
<protein>
    <submittedName>
        <fullName evidence="2">Uncharacterized protein</fullName>
    </submittedName>
</protein>
<dbReference type="EMBL" id="CAKOAT010497376">
    <property type="protein sequence ID" value="CAH8380869.1"/>
    <property type="molecule type" value="Genomic_DNA"/>
</dbReference>
<feature type="region of interest" description="Disordered" evidence="1">
    <location>
        <begin position="1"/>
        <end position="130"/>
    </location>
</feature>
<dbReference type="AlphaFoldDB" id="A0ABC8LBG9"/>